<dbReference type="SUPFAM" id="SSF161084">
    <property type="entry name" value="MAPEG domain-like"/>
    <property type="match status" value="1"/>
</dbReference>
<dbReference type="Pfam" id="PF01124">
    <property type="entry name" value="MAPEG"/>
    <property type="match status" value="1"/>
</dbReference>
<evidence type="ECO:0000313" key="8">
    <source>
        <dbReference type="Proteomes" id="UP001174934"/>
    </source>
</evidence>
<dbReference type="InterPro" id="IPR001129">
    <property type="entry name" value="Membr-assoc_MAPEG"/>
</dbReference>
<evidence type="ECO:0000256" key="5">
    <source>
        <dbReference type="SAM" id="MobiDB-lite"/>
    </source>
</evidence>
<accession>A0AA39T2C5</accession>
<keyword evidence="8" id="KW-1185">Reference proteome</keyword>
<evidence type="ECO:0000256" key="3">
    <source>
        <dbReference type="ARBA" id="ARBA00022989"/>
    </source>
</evidence>
<dbReference type="AlphaFoldDB" id="A0AA39T2C5"/>
<reference evidence="7" key="1">
    <citation type="submission" date="2023-06" db="EMBL/GenBank/DDBJ databases">
        <title>Genome-scale phylogeny and comparative genomics of the fungal order Sordariales.</title>
        <authorList>
            <consortium name="Lawrence Berkeley National Laboratory"/>
            <person name="Hensen N."/>
            <person name="Bonometti L."/>
            <person name="Westerberg I."/>
            <person name="Brannstrom I.O."/>
            <person name="Guillou S."/>
            <person name="Cros-Aarteil S."/>
            <person name="Calhoun S."/>
            <person name="Haridas S."/>
            <person name="Kuo A."/>
            <person name="Mondo S."/>
            <person name="Pangilinan J."/>
            <person name="Riley R."/>
            <person name="LaButti K."/>
            <person name="Andreopoulos B."/>
            <person name="Lipzen A."/>
            <person name="Chen C."/>
            <person name="Yanf M."/>
            <person name="Daum C."/>
            <person name="Ng V."/>
            <person name="Clum A."/>
            <person name="Steindorff A."/>
            <person name="Ohm R."/>
            <person name="Martin F."/>
            <person name="Silar P."/>
            <person name="Natvig D."/>
            <person name="Lalanne C."/>
            <person name="Gautier V."/>
            <person name="Ament-velasquez S.L."/>
            <person name="Kruys A."/>
            <person name="Hutchinson M.I."/>
            <person name="Powell A.J."/>
            <person name="Barry K."/>
            <person name="Miller A.N."/>
            <person name="Grigoriev I.V."/>
            <person name="Debuchy R."/>
            <person name="Gladieux P."/>
            <person name="Thoren M.H."/>
            <person name="Johannesson H."/>
        </authorList>
    </citation>
    <scope>NUCLEOTIDE SEQUENCE</scope>
    <source>
        <strain evidence="7">SMH3391-2</strain>
    </source>
</reference>
<dbReference type="InterPro" id="IPR023352">
    <property type="entry name" value="MAPEG-like_dom_sf"/>
</dbReference>
<dbReference type="PANTHER" id="PTHR35371">
    <property type="entry name" value="INNER MEMBRANE PROTEIN"/>
    <property type="match status" value="1"/>
</dbReference>
<evidence type="ECO:0000313" key="7">
    <source>
        <dbReference type="EMBL" id="KAK0612586.1"/>
    </source>
</evidence>
<evidence type="ECO:0000256" key="2">
    <source>
        <dbReference type="ARBA" id="ARBA00022692"/>
    </source>
</evidence>
<gene>
    <name evidence="7" type="ORF">B0T17DRAFT_648961</name>
</gene>
<organism evidence="7 8">
    <name type="scientific">Bombardia bombarda</name>
    <dbReference type="NCBI Taxonomy" id="252184"/>
    <lineage>
        <taxon>Eukaryota</taxon>
        <taxon>Fungi</taxon>
        <taxon>Dikarya</taxon>
        <taxon>Ascomycota</taxon>
        <taxon>Pezizomycotina</taxon>
        <taxon>Sordariomycetes</taxon>
        <taxon>Sordariomycetidae</taxon>
        <taxon>Sordariales</taxon>
        <taxon>Lasiosphaeriaceae</taxon>
        <taxon>Bombardia</taxon>
    </lineage>
</organism>
<comment type="subcellular location">
    <subcellularLocation>
        <location evidence="1">Membrane</location>
    </subcellularLocation>
</comment>
<evidence type="ECO:0000256" key="4">
    <source>
        <dbReference type="ARBA" id="ARBA00023136"/>
    </source>
</evidence>
<sequence>MSSLLTTLGLRASSSSSSPVPLPITNHAPALLIFNFIFAYGLLSSRTLKQYYGIDHNASPREDLTKYGPAAVRAGKITQKQLDTLKRNEAAHANAVENYALLVAALGLATAVGVKGEVVNRAGVVYTLARAAYAVVYVTVADDRWSQARGCCWWVGNGSCFWLLWRAWGVLALGGRV</sequence>
<evidence type="ECO:0000256" key="6">
    <source>
        <dbReference type="SAM" id="Phobius"/>
    </source>
</evidence>
<dbReference type="Proteomes" id="UP001174934">
    <property type="component" value="Unassembled WGS sequence"/>
</dbReference>
<dbReference type="EMBL" id="JAULSR010000009">
    <property type="protein sequence ID" value="KAK0612586.1"/>
    <property type="molecule type" value="Genomic_DNA"/>
</dbReference>
<dbReference type="GO" id="GO:0016020">
    <property type="term" value="C:membrane"/>
    <property type="evidence" value="ECO:0007669"/>
    <property type="project" value="UniProtKB-SubCell"/>
</dbReference>
<name>A0AA39T2C5_9PEZI</name>
<dbReference type="Gene3D" id="1.20.120.550">
    <property type="entry name" value="Membrane associated eicosanoid/glutathione metabolism-like domain"/>
    <property type="match status" value="1"/>
</dbReference>
<evidence type="ECO:0000256" key="1">
    <source>
        <dbReference type="ARBA" id="ARBA00004370"/>
    </source>
</evidence>
<feature type="region of interest" description="Disordered" evidence="5">
    <location>
        <begin position="1"/>
        <end position="20"/>
    </location>
</feature>
<protein>
    <submittedName>
        <fullName evidence="7">Uncharacterized protein</fullName>
    </submittedName>
</protein>
<feature type="transmembrane region" description="Helical" evidence="6">
    <location>
        <begin position="27"/>
        <end position="43"/>
    </location>
</feature>
<comment type="caution">
    <text evidence="7">The sequence shown here is derived from an EMBL/GenBank/DDBJ whole genome shotgun (WGS) entry which is preliminary data.</text>
</comment>
<keyword evidence="3 6" id="KW-1133">Transmembrane helix</keyword>
<dbReference type="PANTHER" id="PTHR35371:SF2">
    <property type="entry name" value="MAPEG FAMILY PROTEIN"/>
    <property type="match status" value="1"/>
</dbReference>
<proteinExistence type="predicted"/>
<keyword evidence="4 6" id="KW-0472">Membrane</keyword>
<keyword evidence="2 6" id="KW-0812">Transmembrane</keyword>